<dbReference type="Gene3D" id="3.80.10.10">
    <property type="entry name" value="Ribonuclease Inhibitor"/>
    <property type="match status" value="1"/>
</dbReference>
<dbReference type="Proteomes" id="UP000230233">
    <property type="component" value="Chromosome II"/>
</dbReference>
<protein>
    <recommendedName>
        <fullName evidence="1">Zer-1-like leucine-rich repeats region domain-containing protein</fullName>
    </recommendedName>
</protein>
<gene>
    <name evidence="2" type="primary">Cnig_chr_II.g4915</name>
    <name evidence="2" type="ORF">B9Z55_004915</name>
</gene>
<organism evidence="2 3">
    <name type="scientific">Caenorhabditis nigoni</name>
    <dbReference type="NCBI Taxonomy" id="1611254"/>
    <lineage>
        <taxon>Eukaryota</taxon>
        <taxon>Metazoa</taxon>
        <taxon>Ecdysozoa</taxon>
        <taxon>Nematoda</taxon>
        <taxon>Chromadorea</taxon>
        <taxon>Rhabditida</taxon>
        <taxon>Rhabditina</taxon>
        <taxon>Rhabditomorpha</taxon>
        <taxon>Rhabditoidea</taxon>
        <taxon>Rhabditidae</taxon>
        <taxon>Peloderinae</taxon>
        <taxon>Caenorhabditis</taxon>
    </lineage>
</organism>
<dbReference type="InterPro" id="IPR051341">
    <property type="entry name" value="Zyg-11_UBL_adapter"/>
</dbReference>
<dbReference type="PANTHER" id="PTHR12904:SF28">
    <property type="entry name" value="ATP SYNTHASE SUBUNIT ALPHA-RELATED"/>
    <property type="match status" value="1"/>
</dbReference>
<dbReference type="OrthoDB" id="433501at2759"/>
<dbReference type="InterPro" id="IPR056845">
    <property type="entry name" value="LRR_Zer-1"/>
</dbReference>
<evidence type="ECO:0000313" key="3">
    <source>
        <dbReference type="Proteomes" id="UP000230233"/>
    </source>
</evidence>
<sequence length="718" mass="83567">MPLPSLFQLAAKSVAQRIHDEKIPLDFYLDTKSSNAVVRELLELDPKDIEKLKTHNKHLSRLSELDLRKCKIDEEGVSNLKNFKLNSLEFGSLYDLKMEFSDPTHWYSIDIVSLLERAVNTDSRKMMVHLGFAREAFLSFMSGWEEKISKLLPSLQSIKINYTTFCQQNQISRLCNSFPNLRTLDISSAVDLSTLEGIKNLKHLQTLVLRDVEIEGKDGYKELSELKSLRCLDVSGYNEELHINNRLIGSLLADNVRMENLEFLDCSMTSFQDHELKEFVKRHPKLMTVVAISTECNYSYIPTIDLLNYNSPDSTVKSLEYAITNDREELAEDCILFIAEKLNTNHHRLNDSEITGFVNALCYVLREAKDERSKYEAIQCFDQSSFFETKRFFHSFWLEIPGIVKLIFKSWEILKCPEFETKPALSWILTVFERMVNFLRMGKKLQDGLLSLIIEKTMELSCQHSDNIRKALLILIEVHRYMSLDQYTTFFTDKKMVEGLFEFAHYSIKLDTPSYQQIMELFVRYFYQASEEMLNYLVSNCQVVEKCHEQVMQISQLPIKGAQKHLSNIVVRLMCVIDTNGFRSPYEKTRALIFCSTLSLLLAHNLIENREDINTKIKDFNDSWGRSSDLDCQKLTVKALNTIFTSEYSTDESVRFGLILMSTFLNPKFCLTHGYWKWMRTSLEGILNNTRSTKNTRELALSVLHAMACDIRWFSYYY</sequence>
<dbReference type="PANTHER" id="PTHR12904">
    <property type="match status" value="1"/>
</dbReference>
<dbReference type="Pfam" id="PF25013">
    <property type="entry name" value="LRR_Zer-1"/>
    <property type="match status" value="1"/>
</dbReference>
<evidence type="ECO:0000259" key="1">
    <source>
        <dbReference type="Pfam" id="PF25013"/>
    </source>
</evidence>
<dbReference type="GO" id="GO:0031462">
    <property type="term" value="C:Cul2-RING ubiquitin ligase complex"/>
    <property type="evidence" value="ECO:0007669"/>
    <property type="project" value="TreeGrafter"/>
</dbReference>
<dbReference type="SUPFAM" id="SSF52047">
    <property type="entry name" value="RNI-like"/>
    <property type="match status" value="1"/>
</dbReference>
<comment type="caution">
    <text evidence="2">The sequence shown here is derived from an EMBL/GenBank/DDBJ whole genome shotgun (WGS) entry which is preliminary data.</text>
</comment>
<dbReference type="InterPro" id="IPR032675">
    <property type="entry name" value="LRR_dom_sf"/>
</dbReference>
<name>A0A2G5UYK5_9PELO</name>
<accession>A0A2G5UYK5</accession>
<reference evidence="3" key="1">
    <citation type="submission" date="2017-10" db="EMBL/GenBank/DDBJ databases">
        <title>Rapid genome shrinkage in a self-fertile nematode reveals novel sperm competition proteins.</title>
        <authorList>
            <person name="Yin D."/>
            <person name="Schwarz E.M."/>
            <person name="Thomas C.G."/>
            <person name="Felde R.L."/>
            <person name="Korf I.F."/>
            <person name="Cutter A.D."/>
            <person name="Schartner C.M."/>
            <person name="Ralston E.J."/>
            <person name="Meyer B.J."/>
            <person name="Haag E.S."/>
        </authorList>
    </citation>
    <scope>NUCLEOTIDE SEQUENCE [LARGE SCALE GENOMIC DNA]</scope>
    <source>
        <strain evidence="3">JU1422</strain>
    </source>
</reference>
<proteinExistence type="predicted"/>
<keyword evidence="3" id="KW-1185">Reference proteome</keyword>
<feature type="domain" description="Zer-1-like leucine-rich repeats region" evidence="1">
    <location>
        <begin position="173"/>
        <end position="277"/>
    </location>
</feature>
<evidence type="ECO:0000313" key="2">
    <source>
        <dbReference type="EMBL" id="PIC44602.1"/>
    </source>
</evidence>
<dbReference type="EMBL" id="PDUG01000002">
    <property type="protein sequence ID" value="PIC44602.1"/>
    <property type="molecule type" value="Genomic_DNA"/>
</dbReference>
<dbReference type="AlphaFoldDB" id="A0A2G5UYK5"/>